<gene>
    <name evidence="4" type="ORF">CP500_000535</name>
</gene>
<accession>A0A2G4F6H7</accession>
<sequence length="1201" mass="134197">MAKFNVDSGEMKQVEIVESDATNSAIPKASEQLQELMNMLAELQLLKFKKESNKLDLRCIEMSKNKNEGQETGQNQHLSFLIEPPAIVPEILNEEREIAVRKKVDEERVSSRKAQLKKDDLPSEEELEKAVDKFKRLQQLLFERDLPEFYDNVLSVEQRLTNFEKLIADPDELLKLLTPLIPELLSGQVRELKSELREAIAPDGSLRINQSEVEAKVVELQNQIAMLSQQRTPNAEELIKGLIPIISDLLSRKLEESKLDVDSTIVPAVNEVINHQNGLEEKVLNIENQFANFRQRFQHQPEDIVKQLLPIISDSLNRKISELKSELIDAVTPSAQVRIAWVEVEEKVLNIIEERLIGQQPQIQKPEEIISRVMPVITELLNGKIEESKLELAAVIEALMLGKSHQEAIQVQLLNVENKFNILQRKQNSQPEEIMARLMPLMIESLNRKIDETKLEVREAIAPGIIAAFQNSGIEAQILRNEHQIVEFQQQTIAELEGLMARIMPGITQILSDKISEARLEIESAIAPTVDAIIQNKRIEERLGKIEQKIVAIEHRIYESTDLFTDLLKPLIDELMVGHHKQLEQSVIESILPLLDEVVNYNYQLNDKVVNLERQLNNAEWGGNDEALVAKIKAIFLEMMLETINESREAFTETIAPIIDQVINTKTRENPHSMGVAISPAIPVGISQRITESPDEIAQALAPEMASAVRQQINLNREAMSDALYPIIGSTILKYIAETMQEINEKVEQAVSVEGITRKVKARLQGISEAELLMKETTPSTVKAVFLIQKDSGLVVAEVQQSEQEQLESEMVAGMLTAIRSFVNDCISQSGNIAEIDAIEYGTSTIVLEVAGSCYLAVVIQGETRQWFKYKMRAIFKNLVQEYGNKIQSFNGDPTSIPVEINSELRKLIDTDVKVKSSKPKPLLILGLAALGLIVVPWGIHQYRSGVEGRLEADTNLALQSAPELSVYRLNADVKGKVAQLSGRVPNQKMRLRASQIAQKVVPQLTVENKIIAVEVPPDPVLVEADVKRTAALLNKVEGINISTRYAGDKVTIEGSVSRSTDAQKVTEAFAKIPGVKSVTNTVGIGTKPLSKAMEIQIYFGVGGASLSPKDVTQKINKVQEFMAANKGKNLRIVGYSDFKSNPGENQRLALERAKNVKVALVNKGIDGDRIQVASTKSRPEGVAENQPLWLRRTVIFEVVN</sequence>
<comment type="caution">
    <text evidence="4">The sequence shown here is derived from an EMBL/GenBank/DDBJ whole genome shotgun (WGS) entry which is preliminary data.</text>
</comment>
<dbReference type="PROSITE" id="PS50914">
    <property type="entry name" value="BON"/>
    <property type="match status" value="1"/>
</dbReference>
<evidence type="ECO:0000256" key="1">
    <source>
        <dbReference type="PROSITE-ProRule" id="PRU00473"/>
    </source>
</evidence>
<dbReference type="Gene3D" id="3.40.1520.20">
    <property type="match status" value="1"/>
</dbReference>
<dbReference type="InterPro" id="IPR006665">
    <property type="entry name" value="OmpA-like"/>
</dbReference>
<keyword evidence="1" id="KW-0472">Membrane</keyword>
<evidence type="ECO:0000259" key="2">
    <source>
        <dbReference type="PROSITE" id="PS50914"/>
    </source>
</evidence>
<organism evidence="4 5">
    <name type="scientific">Tychonema bourrellyi FEM_GT703</name>
    <dbReference type="NCBI Taxonomy" id="2040638"/>
    <lineage>
        <taxon>Bacteria</taxon>
        <taxon>Bacillati</taxon>
        <taxon>Cyanobacteriota</taxon>
        <taxon>Cyanophyceae</taxon>
        <taxon>Oscillatoriophycideae</taxon>
        <taxon>Oscillatoriales</taxon>
        <taxon>Microcoleaceae</taxon>
        <taxon>Tychonema</taxon>
    </lineage>
</organism>
<dbReference type="InterPro" id="IPR036737">
    <property type="entry name" value="OmpA-like_sf"/>
</dbReference>
<dbReference type="AlphaFoldDB" id="A0A2G4F6H7"/>
<proteinExistence type="predicted"/>
<dbReference type="OrthoDB" id="5347798at2"/>
<dbReference type="Pfam" id="PF04972">
    <property type="entry name" value="BON"/>
    <property type="match status" value="2"/>
</dbReference>
<dbReference type="RefSeq" id="WP_096832362.1">
    <property type="nucleotide sequence ID" value="NZ_NXIB02000002.1"/>
</dbReference>
<dbReference type="Proteomes" id="UP000226442">
    <property type="component" value="Unassembled WGS sequence"/>
</dbReference>
<protein>
    <recommendedName>
        <fullName evidence="6">Flagellar motor protein MotB</fullName>
    </recommendedName>
</protein>
<dbReference type="SUPFAM" id="SSF103088">
    <property type="entry name" value="OmpA-like"/>
    <property type="match status" value="1"/>
</dbReference>
<keyword evidence="5" id="KW-1185">Reference proteome</keyword>
<dbReference type="CDD" id="cd07185">
    <property type="entry name" value="OmpA_C-like"/>
    <property type="match status" value="1"/>
</dbReference>
<reference evidence="4" key="1">
    <citation type="submission" date="2017-10" db="EMBL/GenBank/DDBJ databases">
        <title>Draft genome sequence of the planktic cyanobacteria Tychonema bourrellyi isolated from alpine lentic freshwater.</title>
        <authorList>
            <person name="Tett A."/>
            <person name="Armanini F."/>
            <person name="Asnicar F."/>
            <person name="Boscaini A."/>
            <person name="Pasolli E."/>
            <person name="Zolfo M."/>
            <person name="Donati C."/>
            <person name="Salmaso N."/>
            <person name="Segata N."/>
        </authorList>
    </citation>
    <scope>NUCLEOTIDE SEQUENCE</scope>
    <source>
        <strain evidence="4">FEM_GT703</strain>
    </source>
</reference>
<dbReference type="GO" id="GO:0016020">
    <property type="term" value="C:membrane"/>
    <property type="evidence" value="ECO:0007669"/>
    <property type="project" value="UniProtKB-UniRule"/>
</dbReference>
<evidence type="ECO:0000313" key="5">
    <source>
        <dbReference type="Proteomes" id="UP000226442"/>
    </source>
</evidence>
<dbReference type="InterPro" id="IPR007055">
    <property type="entry name" value="BON_dom"/>
</dbReference>
<feature type="domain" description="OmpA-like" evidence="3">
    <location>
        <begin position="1087"/>
        <end position="1201"/>
    </location>
</feature>
<evidence type="ECO:0000313" key="4">
    <source>
        <dbReference type="EMBL" id="PHX57358.1"/>
    </source>
</evidence>
<feature type="domain" description="BON" evidence="2">
    <location>
        <begin position="1019"/>
        <end position="1087"/>
    </location>
</feature>
<dbReference type="Gene3D" id="3.30.1330.60">
    <property type="entry name" value="OmpA-like domain"/>
    <property type="match status" value="1"/>
</dbReference>
<dbReference type="PROSITE" id="PS51123">
    <property type="entry name" value="OMPA_2"/>
    <property type="match status" value="1"/>
</dbReference>
<dbReference type="EMBL" id="NXIB02000002">
    <property type="protein sequence ID" value="PHX57358.1"/>
    <property type="molecule type" value="Genomic_DNA"/>
</dbReference>
<name>A0A2G4F6H7_9CYAN</name>
<evidence type="ECO:0008006" key="6">
    <source>
        <dbReference type="Google" id="ProtNLM"/>
    </source>
</evidence>
<evidence type="ECO:0000259" key="3">
    <source>
        <dbReference type="PROSITE" id="PS51123"/>
    </source>
</evidence>
<dbReference type="Pfam" id="PF00691">
    <property type="entry name" value="OmpA"/>
    <property type="match status" value="1"/>
</dbReference>